<accession>V7CSZ0</accession>
<reference evidence="2" key="1">
    <citation type="journal article" date="2014" name="Nat. Genet.">
        <title>A reference genome for common bean and genome-wide analysis of dual domestications.</title>
        <authorList>
            <person name="Schmutz J."/>
            <person name="McClean P.E."/>
            <person name="Mamidi S."/>
            <person name="Wu G.A."/>
            <person name="Cannon S.B."/>
            <person name="Grimwood J."/>
            <person name="Jenkins J."/>
            <person name="Shu S."/>
            <person name="Song Q."/>
            <person name="Chavarro C."/>
            <person name="Torres-Torres M."/>
            <person name="Geffroy V."/>
            <person name="Moghaddam S.M."/>
            <person name="Gao D."/>
            <person name="Abernathy B."/>
            <person name="Barry K."/>
            <person name="Blair M."/>
            <person name="Brick M.A."/>
            <person name="Chovatia M."/>
            <person name="Gepts P."/>
            <person name="Goodstein D.M."/>
            <person name="Gonzales M."/>
            <person name="Hellsten U."/>
            <person name="Hyten D.L."/>
            <person name="Jia G."/>
            <person name="Kelly J.D."/>
            <person name="Kudrna D."/>
            <person name="Lee R."/>
            <person name="Richard M.M."/>
            <person name="Miklas P.N."/>
            <person name="Osorno J.M."/>
            <person name="Rodrigues J."/>
            <person name="Thareau V."/>
            <person name="Urrea C.A."/>
            <person name="Wang M."/>
            <person name="Yu Y."/>
            <person name="Zhang M."/>
            <person name="Wing R.A."/>
            <person name="Cregan P.B."/>
            <person name="Rokhsar D.S."/>
            <person name="Jackson S.A."/>
        </authorList>
    </citation>
    <scope>NUCLEOTIDE SEQUENCE [LARGE SCALE GENOMIC DNA]</scope>
    <source>
        <strain evidence="2">cv. G19833</strain>
    </source>
</reference>
<sequence length="374" mass="43722">MEVSFFFSNFPMDLDERDMWKVFHRQSKLKDRFSFVRFQEELDVDALERRLSLIWIEAWKLRHKETRKERNESHRTMQLKYEWRQKDHRLTYAQAVGKENQKRTQGVVVQSGIHTRVKEDCVRQSFLMEGYNFNRMRYLGGLYVLLSGESDEALQKSIEDNKETFAEFFDSVVPWDNSFVVEDKVVWVRCRGIPLKFWNKNCFKQVATLVGALIEVDVATLQQKVLEFARLKVRVPCRERFPKLVEQDDCMNKGGEDNFYENGMLEKKKGNVANKCATASEECDLITNGPVAQRREGYEFSVFMDQDPEDVENEQVGGATSKCFSEVQCNAINDDWEWWHDIPGEQFSGMQSHGKVRLLSVIEIHEDEGSATGS</sequence>
<dbReference type="Gramene" id="ESW33234">
    <property type="protein sequence ID" value="ESW33234"/>
    <property type="gene ID" value="PHAVU_001G053800g"/>
</dbReference>
<keyword evidence="2" id="KW-1185">Reference proteome</keyword>
<name>V7CSZ0_PHAVU</name>
<gene>
    <name evidence="1" type="ORF">PHAVU_001G053800g</name>
</gene>
<organism evidence="1 2">
    <name type="scientific">Phaseolus vulgaris</name>
    <name type="common">Kidney bean</name>
    <name type="synonym">French bean</name>
    <dbReference type="NCBI Taxonomy" id="3885"/>
    <lineage>
        <taxon>Eukaryota</taxon>
        <taxon>Viridiplantae</taxon>
        <taxon>Streptophyta</taxon>
        <taxon>Embryophyta</taxon>
        <taxon>Tracheophyta</taxon>
        <taxon>Spermatophyta</taxon>
        <taxon>Magnoliopsida</taxon>
        <taxon>eudicotyledons</taxon>
        <taxon>Gunneridae</taxon>
        <taxon>Pentapetalae</taxon>
        <taxon>rosids</taxon>
        <taxon>fabids</taxon>
        <taxon>Fabales</taxon>
        <taxon>Fabaceae</taxon>
        <taxon>Papilionoideae</taxon>
        <taxon>50 kb inversion clade</taxon>
        <taxon>NPAAA clade</taxon>
        <taxon>indigoferoid/millettioid clade</taxon>
        <taxon>Phaseoleae</taxon>
        <taxon>Phaseolus</taxon>
    </lineage>
</organism>
<feature type="non-terminal residue" evidence="1">
    <location>
        <position position="374"/>
    </location>
</feature>
<evidence type="ECO:0000313" key="1">
    <source>
        <dbReference type="EMBL" id="ESW33234.1"/>
    </source>
</evidence>
<evidence type="ECO:0000313" key="2">
    <source>
        <dbReference type="Proteomes" id="UP000000226"/>
    </source>
</evidence>
<proteinExistence type="predicted"/>
<dbReference type="Proteomes" id="UP000000226">
    <property type="component" value="Chromosome 1"/>
</dbReference>
<dbReference type="PANTHER" id="PTHR34427:SF5">
    <property type="entry name" value="DUF4283 DOMAIN-CONTAINING PROTEIN"/>
    <property type="match status" value="1"/>
</dbReference>
<dbReference type="PANTHER" id="PTHR34427">
    <property type="entry name" value="DUF4283 DOMAIN PROTEIN"/>
    <property type="match status" value="1"/>
</dbReference>
<dbReference type="EMBL" id="CM002288">
    <property type="protein sequence ID" value="ESW33234.1"/>
    <property type="molecule type" value="Genomic_DNA"/>
</dbReference>
<dbReference type="AlphaFoldDB" id="V7CSZ0"/>
<protein>
    <submittedName>
        <fullName evidence="1">Uncharacterized protein</fullName>
    </submittedName>
</protein>
<dbReference type="OrthoDB" id="1418158at2759"/>